<dbReference type="AlphaFoldDB" id="A0AAP0L373"/>
<evidence type="ECO:0000256" key="1">
    <source>
        <dbReference type="SAM" id="Phobius"/>
    </source>
</evidence>
<name>A0AAP0L373_9MAGN</name>
<evidence type="ECO:0000313" key="2">
    <source>
        <dbReference type="EMBL" id="KAK9162210.1"/>
    </source>
</evidence>
<proteinExistence type="predicted"/>
<keyword evidence="1" id="KW-0472">Membrane</keyword>
<sequence length="150" mass="16872">MASQVPKIVAFNNGTYIIFIIVDDIMYCILFHLLSLPVLIEKIVHCANFLVARHSTSLLCLRANPLGRVKLGPTAVSMRERCLRGKARGNRVGEEESQGDNEIEALHEFAMPFVPVHRGEARANSDVDVQAVYEGEGWKRRSRRGGELRR</sequence>
<evidence type="ECO:0000313" key="3">
    <source>
        <dbReference type="Proteomes" id="UP001420932"/>
    </source>
</evidence>
<dbReference type="Proteomes" id="UP001420932">
    <property type="component" value="Unassembled WGS sequence"/>
</dbReference>
<reference evidence="2 3" key="1">
    <citation type="submission" date="2024-01" db="EMBL/GenBank/DDBJ databases">
        <title>Genome assemblies of Stephania.</title>
        <authorList>
            <person name="Yang L."/>
        </authorList>
    </citation>
    <scope>NUCLEOTIDE SEQUENCE [LARGE SCALE GENOMIC DNA]</scope>
    <source>
        <strain evidence="2">YNDBR</strain>
        <tissue evidence="2">Leaf</tissue>
    </source>
</reference>
<accession>A0AAP0L373</accession>
<keyword evidence="3" id="KW-1185">Reference proteome</keyword>
<organism evidence="2 3">
    <name type="scientific">Stephania yunnanensis</name>
    <dbReference type="NCBI Taxonomy" id="152371"/>
    <lineage>
        <taxon>Eukaryota</taxon>
        <taxon>Viridiplantae</taxon>
        <taxon>Streptophyta</taxon>
        <taxon>Embryophyta</taxon>
        <taxon>Tracheophyta</taxon>
        <taxon>Spermatophyta</taxon>
        <taxon>Magnoliopsida</taxon>
        <taxon>Ranunculales</taxon>
        <taxon>Menispermaceae</taxon>
        <taxon>Menispermoideae</taxon>
        <taxon>Cissampelideae</taxon>
        <taxon>Stephania</taxon>
    </lineage>
</organism>
<keyword evidence="1" id="KW-1133">Transmembrane helix</keyword>
<comment type="caution">
    <text evidence="2">The sequence shown here is derived from an EMBL/GenBank/DDBJ whole genome shotgun (WGS) entry which is preliminary data.</text>
</comment>
<gene>
    <name evidence="2" type="ORF">Syun_003112</name>
</gene>
<dbReference type="EMBL" id="JBBNAF010000002">
    <property type="protein sequence ID" value="KAK9162210.1"/>
    <property type="molecule type" value="Genomic_DNA"/>
</dbReference>
<feature type="transmembrane region" description="Helical" evidence="1">
    <location>
        <begin position="16"/>
        <end position="40"/>
    </location>
</feature>
<protein>
    <submittedName>
        <fullName evidence="2">Uncharacterized protein</fullName>
    </submittedName>
</protein>
<keyword evidence="1" id="KW-0812">Transmembrane</keyword>